<reference evidence="13" key="1">
    <citation type="submission" date="2015-02" db="EMBL/GenBank/DDBJ databases">
        <title>Genome sequencing for Strongylocentrotus purpuratus.</title>
        <authorList>
            <person name="Murali S."/>
            <person name="Liu Y."/>
            <person name="Vee V."/>
            <person name="English A."/>
            <person name="Wang M."/>
            <person name="Skinner E."/>
            <person name="Han Y."/>
            <person name="Muzny D.M."/>
            <person name="Worley K.C."/>
            <person name="Gibbs R.A."/>
        </authorList>
    </citation>
    <scope>NUCLEOTIDE SEQUENCE</scope>
</reference>
<evidence type="ECO:0000256" key="6">
    <source>
        <dbReference type="ARBA" id="ARBA00022873"/>
    </source>
</evidence>
<dbReference type="InParanoid" id="A0A7M7HM19"/>
<evidence type="ECO:0000313" key="13">
    <source>
        <dbReference type="Proteomes" id="UP000007110"/>
    </source>
</evidence>
<keyword evidence="9" id="KW-0408">Iron</keyword>
<evidence type="ECO:0000256" key="4">
    <source>
        <dbReference type="ARBA" id="ARBA00008654"/>
    </source>
</evidence>
<reference evidence="12" key="2">
    <citation type="submission" date="2021-01" db="UniProtKB">
        <authorList>
            <consortium name="EnsemblMetazoa"/>
        </authorList>
    </citation>
    <scope>IDENTIFICATION</scope>
</reference>
<dbReference type="EnsemblMetazoa" id="XM_011682037">
    <property type="protein sequence ID" value="XP_011680339"/>
    <property type="gene ID" value="LOC579623"/>
</dbReference>
<evidence type="ECO:0000256" key="2">
    <source>
        <dbReference type="ARBA" id="ARBA00001961"/>
    </source>
</evidence>
<name>A0A7M7HM19_STRPU</name>
<comment type="cofactor">
    <cofactor evidence="1">
        <name>Fe(2+)</name>
        <dbReference type="ChEBI" id="CHEBI:29033"/>
    </cofactor>
</comment>
<dbReference type="Pfam" id="PF02668">
    <property type="entry name" value="TauD"/>
    <property type="match status" value="1"/>
</dbReference>
<comment type="pathway">
    <text evidence="3">Amine and polyamine biosynthesis; carnitine biosynthesis.</text>
</comment>
<dbReference type="FunFam" id="3.60.130.10:FF:000001">
    <property type="entry name" value="Trimethyllysine dioxygenase, mitochondrial"/>
    <property type="match status" value="1"/>
</dbReference>
<dbReference type="InterPro" id="IPR010376">
    <property type="entry name" value="GBBH-like_N"/>
</dbReference>
<dbReference type="InterPro" id="IPR042098">
    <property type="entry name" value="TauD-like_sf"/>
</dbReference>
<protein>
    <recommendedName>
        <fullName evidence="14">Gamma-butyrobetaine dioxygenase</fullName>
    </recommendedName>
</protein>
<dbReference type="UniPathway" id="UPA00118"/>
<feature type="domain" description="Gamma-butyrobetaine hydroxylase-like N-terminal" evidence="11">
    <location>
        <begin position="68"/>
        <end position="149"/>
    </location>
</feature>
<dbReference type="Pfam" id="PF06155">
    <property type="entry name" value="GBBH-like_N"/>
    <property type="match status" value="1"/>
</dbReference>
<evidence type="ECO:0000256" key="1">
    <source>
        <dbReference type="ARBA" id="ARBA00001954"/>
    </source>
</evidence>
<keyword evidence="7" id="KW-0223">Dioxygenase</keyword>
<dbReference type="GO" id="GO:0046872">
    <property type="term" value="F:metal ion binding"/>
    <property type="evidence" value="ECO:0007669"/>
    <property type="project" value="UniProtKB-KW"/>
</dbReference>
<dbReference type="InterPro" id="IPR003819">
    <property type="entry name" value="TauD/TfdA-like"/>
</dbReference>
<dbReference type="PANTHER" id="PTHR10696">
    <property type="entry name" value="GAMMA-BUTYROBETAINE HYDROXYLASE-RELATED"/>
    <property type="match status" value="1"/>
</dbReference>
<evidence type="ECO:0000256" key="3">
    <source>
        <dbReference type="ARBA" id="ARBA00005022"/>
    </source>
</evidence>
<organism evidence="12 13">
    <name type="scientific">Strongylocentrotus purpuratus</name>
    <name type="common">Purple sea urchin</name>
    <dbReference type="NCBI Taxonomy" id="7668"/>
    <lineage>
        <taxon>Eukaryota</taxon>
        <taxon>Metazoa</taxon>
        <taxon>Echinodermata</taxon>
        <taxon>Eleutherozoa</taxon>
        <taxon>Echinozoa</taxon>
        <taxon>Echinoidea</taxon>
        <taxon>Euechinoidea</taxon>
        <taxon>Echinacea</taxon>
        <taxon>Camarodonta</taxon>
        <taxon>Echinidea</taxon>
        <taxon>Strongylocentrotidae</taxon>
        <taxon>Strongylocentrotus</taxon>
    </lineage>
</organism>
<dbReference type="OrthoDB" id="406634at2759"/>
<dbReference type="InterPro" id="IPR038492">
    <property type="entry name" value="GBBH-like_N_sf"/>
</dbReference>
<accession>A0A7M7HM19</accession>
<comment type="similarity">
    <text evidence="4">Belongs to the gamma-BBH/TMLD family.</text>
</comment>
<evidence type="ECO:0000259" key="11">
    <source>
        <dbReference type="Pfam" id="PF06155"/>
    </source>
</evidence>
<evidence type="ECO:0000256" key="8">
    <source>
        <dbReference type="ARBA" id="ARBA00023002"/>
    </source>
</evidence>
<dbReference type="Gene3D" id="3.60.130.10">
    <property type="entry name" value="Clavaminate synthase-like"/>
    <property type="match status" value="1"/>
</dbReference>
<dbReference type="Proteomes" id="UP000007110">
    <property type="component" value="Unassembled WGS sequence"/>
</dbReference>
<sequence length="451" mass="52248">MNIHSTWLYVVDLARHVQFITTTACLCYDRNSLSPPTNFIAVIFATCAEEKQESPNMADVITKLNRDDKKAWFKIEWSDGYNARFPYVFLFDNCRCPDCFHPASYQRSVLMANIDPDIRPTGHEVVQNGEVIQVTWPNGHVSPYPAKWLKMHQFGKKPYDPLQSLGVKSWGKEKSSDIPTFKYKDVMEDNKALYGWLVKLLTDGITLIKETPGEEGVVAKLHERVSWTRKTIYGDIFDVITMYDACSLAYTAKQLGLHVDLPGFYNTPGVQMLHCIKQVDSEGGDNEFVDGLRVAEQLEQEYPKILQTLTRMKVDFRTLGAEYVPYHTMTQRPVIEYDQDGVFQGINYNDGVRAPYWSLPVEEITEGYRALKTFHRAMYDERNCIYYKMEKGDMVIFDNRRVLHGRLGFQIRVQEGEESKKRHLEGGYLDWDGIKSKMRLLHEEIHGLERF</sequence>
<dbReference type="AlphaFoldDB" id="A0A7M7HM19"/>
<dbReference type="OMA" id="VHITWPN"/>
<evidence type="ECO:0008006" key="14">
    <source>
        <dbReference type="Google" id="ProtNLM"/>
    </source>
</evidence>
<proteinExistence type="inferred from homology"/>
<feature type="domain" description="TauD/TfdA-like" evidence="10">
    <location>
        <begin position="170"/>
        <end position="428"/>
    </location>
</feature>
<evidence type="ECO:0000256" key="5">
    <source>
        <dbReference type="ARBA" id="ARBA00022723"/>
    </source>
</evidence>
<comment type="cofactor">
    <cofactor evidence="2">
        <name>L-ascorbate</name>
        <dbReference type="ChEBI" id="CHEBI:38290"/>
    </cofactor>
</comment>
<dbReference type="RefSeq" id="XP_011680339.1">
    <property type="nucleotide sequence ID" value="XM_011682037.2"/>
</dbReference>
<dbReference type="PANTHER" id="PTHR10696:SF33">
    <property type="entry name" value="GAMMA-BUTYROBETAINE DIOXYGENASE"/>
    <property type="match status" value="1"/>
</dbReference>
<dbReference type="GO" id="GO:0005739">
    <property type="term" value="C:mitochondrion"/>
    <property type="evidence" value="ECO:0000318"/>
    <property type="project" value="GO_Central"/>
</dbReference>
<dbReference type="SUPFAM" id="SSF51197">
    <property type="entry name" value="Clavaminate synthase-like"/>
    <property type="match status" value="1"/>
</dbReference>
<evidence type="ECO:0000256" key="7">
    <source>
        <dbReference type="ARBA" id="ARBA00022964"/>
    </source>
</evidence>
<dbReference type="KEGG" id="spu:579623"/>
<keyword evidence="5" id="KW-0479">Metal-binding</keyword>
<dbReference type="Gene3D" id="3.30.2020.30">
    <property type="match status" value="1"/>
</dbReference>
<dbReference type="GO" id="GO:0045329">
    <property type="term" value="P:carnitine biosynthetic process"/>
    <property type="evidence" value="ECO:0000318"/>
    <property type="project" value="GO_Central"/>
</dbReference>
<dbReference type="FunCoup" id="A0A7M7HM19">
    <property type="interactions" value="393"/>
</dbReference>
<dbReference type="InterPro" id="IPR050411">
    <property type="entry name" value="AlphaKG_dependent_hydroxylases"/>
</dbReference>
<dbReference type="GO" id="GO:0008336">
    <property type="term" value="F:gamma-butyrobetaine dioxygenase activity"/>
    <property type="evidence" value="ECO:0000318"/>
    <property type="project" value="GO_Central"/>
</dbReference>
<dbReference type="FunFam" id="3.30.2020.30:FF:000002">
    <property type="entry name" value="Putative gamma-butyrobetaine dioxygenase"/>
    <property type="match status" value="1"/>
</dbReference>
<keyword evidence="8" id="KW-0560">Oxidoreductase</keyword>
<dbReference type="GeneID" id="579623"/>
<evidence type="ECO:0000256" key="9">
    <source>
        <dbReference type="ARBA" id="ARBA00023004"/>
    </source>
</evidence>
<dbReference type="CDD" id="cd00250">
    <property type="entry name" value="CAS_like"/>
    <property type="match status" value="1"/>
</dbReference>
<keyword evidence="13" id="KW-1185">Reference proteome</keyword>
<evidence type="ECO:0000313" key="12">
    <source>
        <dbReference type="EnsemblMetazoa" id="XP_011680339"/>
    </source>
</evidence>
<keyword evidence="6" id="KW-0124">Carnitine biosynthesis</keyword>
<evidence type="ECO:0000259" key="10">
    <source>
        <dbReference type="Pfam" id="PF02668"/>
    </source>
</evidence>